<dbReference type="AlphaFoldDB" id="A0A699H9F1"/>
<dbReference type="EMBL" id="BKCJ010093898">
    <property type="protein sequence ID" value="GEX18271.1"/>
    <property type="molecule type" value="Genomic_DNA"/>
</dbReference>
<dbReference type="InterPro" id="IPR036875">
    <property type="entry name" value="Znf_CCHC_sf"/>
</dbReference>
<name>A0A699H9F1_TANCI</name>
<sequence length="96" mass="11422">MSGLKAKNESSDAETPTSESDEEYAMAVRNCRKHIRRRGRFVRQSRDEKKSIQRNWENNNEKDEMKCFRCRDPNHFIVKCLKLRKRKDQEAFIGGT</sequence>
<feature type="compositionally biased region" description="Basic and acidic residues" evidence="1">
    <location>
        <begin position="1"/>
        <end position="10"/>
    </location>
</feature>
<dbReference type="GO" id="GO:0003676">
    <property type="term" value="F:nucleic acid binding"/>
    <property type="evidence" value="ECO:0007669"/>
    <property type="project" value="InterPro"/>
</dbReference>
<comment type="caution">
    <text evidence="2">The sequence shown here is derived from an EMBL/GenBank/DDBJ whole genome shotgun (WGS) entry which is preliminary data.</text>
</comment>
<gene>
    <name evidence="2" type="ORF">Tci_290246</name>
</gene>
<reference evidence="2" key="1">
    <citation type="journal article" date="2019" name="Sci. Rep.">
        <title>Draft genome of Tanacetum cinerariifolium, the natural source of mosquito coil.</title>
        <authorList>
            <person name="Yamashiro T."/>
            <person name="Shiraishi A."/>
            <person name="Satake H."/>
            <person name="Nakayama K."/>
        </authorList>
    </citation>
    <scope>NUCLEOTIDE SEQUENCE</scope>
</reference>
<evidence type="ECO:0000313" key="2">
    <source>
        <dbReference type="EMBL" id="GEX18271.1"/>
    </source>
</evidence>
<feature type="region of interest" description="Disordered" evidence="1">
    <location>
        <begin position="1"/>
        <end position="23"/>
    </location>
</feature>
<dbReference type="SUPFAM" id="SSF57756">
    <property type="entry name" value="Retrovirus zinc finger-like domains"/>
    <property type="match status" value="1"/>
</dbReference>
<organism evidence="2">
    <name type="scientific">Tanacetum cinerariifolium</name>
    <name type="common">Dalmatian daisy</name>
    <name type="synonym">Chrysanthemum cinerariifolium</name>
    <dbReference type="NCBI Taxonomy" id="118510"/>
    <lineage>
        <taxon>Eukaryota</taxon>
        <taxon>Viridiplantae</taxon>
        <taxon>Streptophyta</taxon>
        <taxon>Embryophyta</taxon>
        <taxon>Tracheophyta</taxon>
        <taxon>Spermatophyta</taxon>
        <taxon>Magnoliopsida</taxon>
        <taxon>eudicotyledons</taxon>
        <taxon>Gunneridae</taxon>
        <taxon>Pentapetalae</taxon>
        <taxon>asterids</taxon>
        <taxon>campanulids</taxon>
        <taxon>Asterales</taxon>
        <taxon>Asteraceae</taxon>
        <taxon>Asteroideae</taxon>
        <taxon>Anthemideae</taxon>
        <taxon>Anthemidinae</taxon>
        <taxon>Tanacetum</taxon>
    </lineage>
</organism>
<dbReference type="GO" id="GO:0008270">
    <property type="term" value="F:zinc ion binding"/>
    <property type="evidence" value="ECO:0007669"/>
    <property type="project" value="InterPro"/>
</dbReference>
<proteinExistence type="predicted"/>
<evidence type="ECO:0000256" key="1">
    <source>
        <dbReference type="SAM" id="MobiDB-lite"/>
    </source>
</evidence>
<protein>
    <submittedName>
        <fullName evidence="2">Zf-CCHC domain-containing protein/DUF4219 domain-containing protein/UBN2 domain-containing protein</fullName>
    </submittedName>
</protein>
<accession>A0A699H9F1</accession>